<dbReference type="EMBL" id="JANIEX010001520">
    <property type="protein sequence ID" value="KAJ3557033.1"/>
    <property type="molecule type" value="Genomic_DNA"/>
</dbReference>
<accession>A0AAD5VHD4</accession>
<dbReference type="Proteomes" id="UP001213000">
    <property type="component" value="Unassembled WGS sequence"/>
</dbReference>
<comment type="caution">
    <text evidence="1">The sequence shown here is derived from an EMBL/GenBank/DDBJ whole genome shotgun (WGS) entry which is preliminary data.</text>
</comment>
<dbReference type="AlphaFoldDB" id="A0AAD5VHD4"/>
<sequence length="338" mass="39200">MFKRPLIFRLVDLPDDLLLEVLRQATWVPYDIAPTDLVMREFRSSDVDDLAKEYRRSLVTKRHINRVCKKWHRLSHLFLYEWILVSLFKNLKSLVNAIEQPMSTTTKPDEHAVSVGFCTRRMDIDVRTTGHETREDVLQFSKLILRLLQGLPHLEILNTRRSLLGYHLPDDDMALNSDYPPIYWPWMHPNVSSSWGQKLRFLNWGHEEDRFGADVLEQFLRSHPCIEGITAPITAPAKDPRAPRDFSHDLLTWSTNFNSAVPINTFRSLRRLNINLYSLLHYEEPWKDYFITQPLPTLTILQLNIGFYASGEGELCGGSSLHSMNGLSTGRSASSLRR</sequence>
<reference evidence="1" key="1">
    <citation type="submission" date="2022-07" db="EMBL/GenBank/DDBJ databases">
        <title>Genome Sequence of Leucocoprinus birnbaumii.</title>
        <authorList>
            <person name="Buettner E."/>
        </authorList>
    </citation>
    <scope>NUCLEOTIDE SEQUENCE</scope>
    <source>
        <strain evidence="1">VT141</strain>
    </source>
</reference>
<gene>
    <name evidence="1" type="ORF">NP233_g11839</name>
</gene>
<evidence type="ECO:0000313" key="2">
    <source>
        <dbReference type="Proteomes" id="UP001213000"/>
    </source>
</evidence>
<protein>
    <submittedName>
        <fullName evidence="1">Uncharacterized protein</fullName>
    </submittedName>
</protein>
<organism evidence="1 2">
    <name type="scientific">Leucocoprinus birnbaumii</name>
    <dbReference type="NCBI Taxonomy" id="56174"/>
    <lineage>
        <taxon>Eukaryota</taxon>
        <taxon>Fungi</taxon>
        <taxon>Dikarya</taxon>
        <taxon>Basidiomycota</taxon>
        <taxon>Agaricomycotina</taxon>
        <taxon>Agaricomycetes</taxon>
        <taxon>Agaricomycetidae</taxon>
        <taxon>Agaricales</taxon>
        <taxon>Agaricineae</taxon>
        <taxon>Agaricaceae</taxon>
        <taxon>Leucocoprinus</taxon>
    </lineage>
</organism>
<evidence type="ECO:0000313" key="1">
    <source>
        <dbReference type="EMBL" id="KAJ3557033.1"/>
    </source>
</evidence>
<proteinExistence type="predicted"/>
<name>A0AAD5VHD4_9AGAR</name>
<keyword evidence="2" id="KW-1185">Reference proteome</keyword>